<dbReference type="RefSeq" id="WP_118149816.1">
    <property type="nucleotide sequence ID" value="NZ_QWEY01000001.1"/>
</dbReference>
<evidence type="ECO:0000259" key="1">
    <source>
        <dbReference type="Pfam" id="PF01965"/>
    </source>
</evidence>
<dbReference type="Proteomes" id="UP000284547">
    <property type="component" value="Unassembled WGS sequence"/>
</dbReference>
<dbReference type="PANTHER" id="PTHR43130">
    <property type="entry name" value="ARAC-FAMILY TRANSCRIPTIONAL REGULATOR"/>
    <property type="match status" value="1"/>
</dbReference>
<dbReference type="InterPro" id="IPR052158">
    <property type="entry name" value="INH-QAR"/>
</dbReference>
<evidence type="ECO:0000313" key="2">
    <source>
        <dbReference type="EMBL" id="RGP39094.1"/>
    </source>
</evidence>
<dbReference type="CDD" id="cd03139">
    <property type="entry name" value="GATase1_PfpI_2"/>
    <property type="match status" value="1"/>
</dbReference>
<dbReference type="InterPro" id="IPR002818">
    <property type="entry name" value="DJ-1/PfpI"/>
</dbReference>
<dbReference type="SUPFAM" id="SSF52317">
    <property type="entry name" value="Class I glutamine amidotransferase-like"/>
    <property type="match status" value="1"/>
</dbReference>
<dbReference type="Pfam" id="PF01965">
    <property type="entry name" value="DJ-1_PfpI"/>
    <property type="match status" value="1"/>
</dbReference>
<organism evidence="2 3">
    <name type="scientific">Pseudotabrizicola alkalilacus</name>
    <dbReference type="NCBI Taxonomy" id="2305252"/>
    <lineage>
        <taxon>Bacteria</taxon>
        <taxon>Pseudomonadati</taxon>
        <taxon>Pseudomonadota</taxon>
        <taxon>Alphaproteobacteria</taxon>
        <taxon>Rhodobacterales</taxon>
        <taxon>Paracoccaceae</taxon>
        <taxon>Pseudotabrizicola</taxon>
    </lineage>
</organism>
<dbReference type="Gene3D" id="3.40.50.880">
    <property type="match status" value="1"/>
</dbReference>
<feature type="domain" description="DJ-1/PfpI" evidence="1">
    <location>
        <begin position="5"/>
        <end position="165"/>
    </location>
</feature>
<name>A0A411Z7R5_9RHOB</name>
<dbReference type="EMBL" id="QWEY01000001">
    <property type="protein sequence ID" value="RGP39094.1"/>
    <property type="molecule type" value="Genomic_DNA"/>
</dbReference>
<dbReference type="InterPro" id="IPR029062">
    <property type="entry name" value="Class_I_gatase-like"/>
</dbReference>
<dbReference type="PANTHER" id="PTHR43130:SF15">
    <property type="entry name" value="THIJ_PFPI FAMILY PROTEIN (AFU_ORTHOLOGUE AFUA_5G14240)"/>
    <property type="match status" value="1"/>
</dbReference>
<keyword evidence="3" id="KW-1185">Reference proteome</keyword>
<accession>A0A411Z7R5</accession>
<proteinExistence type="predicted"/>
<dbReference type="AlphaFoldDB" id="A0A411Z7R5"/>
<dbReference type="OrthoDB" id="186587at2"/>
<reference evidence="2 3" key="1">
    <citation type="submission" date="2018-08" db="EMBL/GenBank/DDBJ databases">
        <title>Flavobacterium tibetense sp. nov., isolated from a wetland YonghuCo on Tibetan Plateau.</title>
        <authorList>
            <person name="Phurbu D."/>
            <person name="Lu H."/>
            <person name="Xing P."/>
        </authorList>
    </citation>
    <scope>NUCLEOTIDE SEQUENCE [LARGE SCALE GENOMIC DNA]</scope>
    <source>
        <strain evidence="2 3">DJC</strain>
    </source>
</reference>
<sequence>MRSIGALVFPGFELLDLFGPMEMFGLLDSEFSLSLVSETGGAVASGQGPSAFADRTLDEGIEYDILFVPGGRGTRREIGNARLLDWIAQSSARAEYTLSVCTGSALLAKAGVLDGRSATTNKAAFGWVAQQGPGVNWVREARWVEDGRFITSSGVSAGMDMALGAIALMHGVETAEKVAGWGEYFWNKDRSHYPFAKARGLV</sequence>
<gene>
    <name evidence="2" type="ORF">D1012_03010</name>
</gene>
<evidence type="ECO:0000313" key="3">
    <source>
        <dbReference type="Proteomes" id="UP000284547"/>
    </source>
</evidence>
<protein>
    <submittedName>
        <fullName evidence="2">DJ-1/PfpI family protein</fullName>
    </submittedName>
</protein>
<comment type="caution">
    <text evidence="2">The sequence shown here is derived from an EMBL/GenBank/DDBJ whole genome shotgun (WGS) entry which is preliminary data.</text>
</comment>